<comment type="caution">
    <text evidence="3">The sequence shown here is derived from an EMBL/GenBank/DDBJ whole genome shotgun (WGS) entry which is preliminary data.</text>
</comment>
<evidence type="ECO:0000313" key="3">
    <source>
        <dbReference type="EMBL" id="CAE7076335.1"/>
    </source>
</evidence>
<feature type="compositionally biased region" description="Low complexity" evidence="1">
    <location>
        <begin position="1"/>
        <end position="18"/>
    </location>
</feature>
<organism evidence="3 4">
    <name type="scientific">Rhizoctonia solani</name>
    <dbReference type="NCBI Taxonomy" id="456999"/>
    <lineage>
        <taxon>Eukaryota</taxon>
        <taxon>Fungi</taxon>
        <taxon>Dikarya</taxon>
        <taxon>Basidiomycota</taxon>
        <taxon>Agaricomycotina</taxon>
        <taxon>Agaricomycetes</taxon>
        <taxon>Cantharellales</taxon>
        <taxon>Ceratobasidiaceae</taxon>
        <taxon>Rhizoctonia</taxon>
    </lineage>
</organism>
<dbReference type="EMBL" id="CAJNJQ010000407">
    <property type="protein sequence ID" value="CAE7076335.1"/>
    <property type="molecule type" value="Genomic_DNA"/>
</dbReference>
<dbReference type="PANTHER" id="PTHR38248">
    <property type="entry name" value="FUNK1 6"/>
    <property type="match status" value="1"/>
</dbReference>
<feature type="region of interest" description="Disordered" evidence="1">
    <location>
        <begin position="470"/>
        <end position="542"/>
    </location>
</feature>
<evidence type="ECO:0000259" key="2">
    <source>
        <dbReference type="Pfam" id="PF17667"/>
    </source>
</evidence>
<feature type="region of interest" description="Disordered" evidence="1">
    <location>
        <begin position="1"/>
        <end position="26"/>
    </location>
</feature>
<accession>A0A8H3DYQ9</accession>
<feature type="compositionally biased region" description="Polar residues" evidence="1">
    <location>
        <begin position="473"/>
        <end position="497"/>
    </location>
</feature>
<dbReference type="PANTHER" id="PTHR38248:SF2">
    <property type="entry name" value="FUNK1 11"/>
    <property type="match status" value="1"/>
</dbReference>
<feature type="compositionally biased region" description="Pro residues" evidence="1">
    <location>
        <begin position="104"/>
        <end position="113"/>
    </location>
</feature>
<proteinExistence type="predicted"/>
<name>A0A8H3DYQ9_9AGAM</name>
<dbReference type="Proteomes" id="UP000663827">
    <property type="component" value="Unassembled WGS sequence"/>
</dbReference>
<protein>
    <recommendedName>
        <fullName evidence="2">Fungal-type protein kinase domain-containing protein</fullName>
    </recommendedName>
</protein>
<feature type="domain" description="Fungal-type protein kinase" evidence="2">
    <location>
        <begin position="678"/>
        <end position="777"/>
    </location>
</feature>
<feature type="region of interest" description="Disordered" evidence="1">
    <location>
        <begin position="61"/>
        <end position="113"/>
    </location>
</feature>
<dbReference type="AlphaFoldDB" id="A0A8H3DYQ9"/>
<gene>
    <name evidence="3" type="ORF">RDB_LOCUS19991</name>
</gene>
<evidence type="ECO:0000313" key="4">
    <source>
        <dbReference type="Proteomes" id="UP000663827"/>
    </source>
</evidence>
<dbReference type="Pfam" id="PF17667">
    <property type="entry name" value="Pkinase_fungal"/>
    <property type="match status" value="1"/>
</dbReference>
<feature type="region of interest" description="Disordered" evidence="1">
    <location>
        <begin position="309"/>
        <end position="362"/>
    </location>
</feature>
<sequence>MESSTSVIGSSISSSTYSIGGGPTEKRKEVDPLILADLKTCEYCDIETLLEVFLKRCSLPEQPPPGQNPSTPHMPSTENTPDGSPASTSTVRASGPVQQNGSPNPNPEASPSDPPTLLQYCLELVLPHCQDEELLKLLEELRVFSHIIRLEPLGLRPVSDLNVLFDDSHAYNICWRNGSIRPPDLAILSLSGARRLYGVSIDNWTTLTEELLSSRPCSKVEWPDVLMNVEAEWNVHPIPEKVSNKYGVGLSVNVNPLLGDGNRLDLAANSSTDMSNNSTSASAILSDSAATLDSVEILDSISASGSAEASRSVSSLDLPPPPNPNYSSTDSEVPNTTSAAKRSCGKLADSSNLPAKKQKRNNEVIEKIQDAKRARREAVAQASSNGAAMLHCSLGRLQALGLVIIDSTLWVWWHDRQGAIESTGIDFVQDLPYLLVLLLALGRFTLADWGFNEALDTSILPRHGLAKDLSLGSAKSNPPSLVPTDRNQQGLPGNSQSRQKKAIDDAARHPSPRKGKKRSASNRQRKPHGEDQEPGIQFQTTTELIINPKLKIRYNSPVLHPVHAPFCSKGRATTAFGVTDALDMATNSDNSAPYVAKVYWPHHGRRKEEDMIEDARRVDKSLHNHLPETVGSYDIDPIGTLRIRTELGIHTRSPCQPRGLRIVIFVRLMCITDLKGDEFMIALVECMRCHYVLWTAGICHLDISLSNLMARYVNGHYHGVLNDWDLSSQGTDESRKGLTATVPFTAINLLGRMVAGDSNINRFYRYEAESFFWSMNWRFLAYPEKIFCPLPSVVDWQTGHPRTSLALRCLFLTLPHYKPHDEWSAYYGMHMSTIQWVNNRCVKTNMQETPETPETNLELLRSFLEIVRRRLGDKMPDIPTVKGL</sequence>
<feature type="compositionally biased region" description="Basic residues" evidence="1">
    <location>
        <begin position="510"/>
        <end position="526"/>
    </location>
</feature>
<feature type="compositionally biased region" description="Polar residues" evidence="1">
    <location>
        <begin position="68"/>
        <end position="103"/>
    </location>
</feature>
<dbReference type="SUPFAM" id="SSF56112">
    <property type="entry name" value="Protein kinase-like (PK-like)"/>
    <property type="match status" value="1"/>
</dbReference>
<dbReference type="InterPro" id="IPR040976">
    <property type="entry name" value="Pkinase_fungal"/>
</dbReference>
<evidence type="ECO:0000256" key="1">
    <source>
        <dbReference type="SAM" id="MobiDB-lite"/>
    </source>
</evidence>
<reference evidence="3" key="1">
    <citation type="submission" date="2021-01" db="EMBL/GenBank/DDBJ databases">
        <authorList>
            <person name="Kaushik A."/>
        </authorList>
    </citation>
    <scope>NUCLEOTIDE SEQUENCE</scope>
    <source>
        <strain evidence="3">AG5</strain>
    </source>
</reference>
<dbReference type="InterPro" id="IPR011009">
    <property type="entry name" value="Kinase-like_dom_sf"/>
</dbReference>